<dbReference type="Pfam" id="PF12776">
    <property type="entry name" value="Myb_DNA-bind_3"/>
    <property type="match status" value="1"/>
</dbReference>
<accession>A0A5J9VAB5</accession>
<feature type="domain" description="Myb/SANT-like" evidence="2">
    <location>
        <begin position="7"/>
        <end position="101"/>
    </location>
</feature>
<evidence type="ECO:0000313" key="5">
    <source>
        <dbReference type="Proteomes" id="UP000324897"/>
    </source>
</evidence>
<feature type="compositionally biased region" description="Acidic residues" evidence="1">
    <location>
        <begin position="151"/>
        <end position="161"/>
    </location>
</feature>
<proteinExistence type="predicted"/>
<organism evidence="4 5">
    <name type="scientific">Eragrostis curvula</name>
    <name type="common">weeping love grass</name>
    <dbReference type="NCBI Taxonomy" id="38414"/>
    <lineage>
        <taxon>Eukaryota</taxon>
        <taxon>Viridiplantae</taxon>
        <taxon>Streptophyta</taxon>
        <taxon>Embryophyta</taxon>
        <taxon>Tracheophyta</taxon>
        <taxon>Spermatophyta</taxon>
        <taxon>Magnoliopsida</taxon>
        <taxon>Liliopsida</taxon>
        <taxon>Poales</taxon>
        <taxon>Poaceae</taxon>
        <taxon>PACMAD clade</taxon>
        <taxon>Chloridoideae</taxon>
        <taxon>Eragrostideae</taxon>
        <taxon>Eragrostidinae</taxon>
        <taxon>Eragrostis</taxon>
    </lineage>
</organism>
<gene>
    <name evidence="4" type="ORF">EJB05_24312</name>
    <name evidence="3" type="ORF">EJB05_52725</name>
</gene>
<sequence>MSDKADWCEANLRQFFDIVKGEIDAGNRPLGQWTKTGWKNLVVKYHEKTGLKQTKKQLKNKLDSMRKEYTWFMELKNSATGLGWNDAKQTVDCSKEWWDEHFAKCNNPEKGIKCNHVKFKKHGPKHLDDLHILFEKVLVTGASASCPGDISSDDSSDDDVAEVQKTPESDDVKLAELKKAKPGKKKRKDTSTATEEKDEKSPFFRMYKNTCMRIETAAEKISTSASASSAPSKNEVPTIKEAMQMVKDCGVEEKTALMHTATFLIVKPEFREAFSSLQTNEGRFDLLEREHEKEELKRNSSILVASVMDPNISDVAKEAQKSLQLLAELSQHAAILGEMGSQYTQRYLYKEKYRETPEPGLQWVKMDKMRQVCKIEPIQPARKVTHRKGDAGHSWKSVTPVMTMRYHSAAGNAIPVAWASLVAPCLYLAA</sequence>
<name>A0A5J9VAB5_9POAL</name>
<dbReference type="Proteomes" id="UP000324897">
    <property type="component" value="Chromosome 1"/>
</dbReference>
<dbReference type="PANTHER" id="PTHR47069:SF1">
    <property type="entry name" value="OS03G0580500 PROTEIN"/>
    <property type="match status" value="1"/>
</dbReference>
<dbReference type="Gramene" id="TVU32578">
    <property type="protein sequence ID" value="TVU32578"/>
    <property type="gene ID" value="EJB05_24312"/>
</dbReference>
<reference evidence="4 5" key="1">
    <citation type="journal article" date="2019" name="Sci. Rep.">
        <title>A high-quality genome of Eragrostis curvula grass provides insights into Poaceae evolution and supports new strategies to enhance forage quality.</title>
        <authorList>
            <person name="Carballo J."/>
            <person name="Santos B.A.C.M."/>
            <person name="Zappacosta D."/>
            <person name="Garbus I."/>
            <person name="Selva J.P."/>
            <person name="Gallo C.A."/>
            <person name="Diaz A."/>
            <person name="Albertini E."/>
            <person name="Caccamo M."/>
            <person name="Echenique V."/>
        </authorList>
    </citation>
    <scope>NUCLEOTIDE SEQUENCE [LARGE SCALE GENOMIC DNA]</scope>
    <source>
        <strain evidence="5">cv. Victoria</strain>
        <tissue evidence="4">Leaf</tissue>
    </source>
</reference>
<keyword evidence="5" id="KW-1185">Reference proteome</keyword>
<protein>
    <recommendedName>
        <fullName evidence="2">Myb/SANT-like domain-containing protein</fullName>
    </recommendedName>
</protein>
<feature type="region of interest" description="Disordered" evidence="1">
    <location>
        <begin position="147"/>
        <end position="199"/>
    </location>
</feature>
<dbReference type="PANTHER" id="PTHR47069">
    <property type="match status" value="1"/>
</dbReference>
<feature type="compositionally biased region" description="Basic and acidic residues" evidence="1">
    <location>
        <begin position="165"/>
        <end position="179"/>
    </location>
</feature>
<dbReference type="EMBL" id="RWGY01000388">
    <property type="protein sequence ID" value="TVU01803.1"/>
    <property type="molecule type" value="Genomic_DNA"/>
</dbReference>
<evidence type="ECO:0000313" key="3">
    <source>
        <dbReference type="EMBL" id="TVU01803.1"/>
    </source>
</evidence>
<dbReference type="AlphaFoldDB" id="A0A5J9VAB5"/>
<dbReference type="OrthoDB" id="679580at2759"/>
<evidence type="ECO:0000313" key="4">
    <source>
        <dbReference type="EMBL" id="TVU32578.1"/>
    </source>
</evidence>
<evidence type="ECO:0000256" key="1">
    <source>
        <dbReference type="SAM" id="MobiDB-lite"/>
    </source>
</evidence>
<comment type="caution">
    <text evidence="4">The sequence shown here is derived from an EMBL/GenBank/DDBJ whole genome shotgun (WGS) entry which is preliminary data.</text>
</comment>
<dbReference type="InterPro" id="IPR024752">
    <property type="entry name" value="Myb/SANT-like_dom"/>
</dbReference>
<dbReference type="EMBL" id="RWGY01000011">
    <property type="protein sequence ID" value="TVU32578.1"/>
    <property type="molecule type" value="Genomic_DNA"/>
</dbReference>
<evidence type="ECO:0000259" key="2">
    <source>
        <dbReference type="Pfam" id="PF12776"/>
    </source>
</evidence>
<dbReference type="Gramene" id="TVU01803">
    <property type="protein sequence ID" value="TVU01803"/>
    <property type="gene ID" value="EJB05_52725"/>
</dbReference>